<evidence type="ECO:0000256" key="2">
    <source>
        <dbReference type="ARBA" id="ARBA00022679"/>
    </source>
</evidence>
<accession>A0AAD4MLI3</accession>
<dbReference type="PANTHER" id="PTHR43861">
    <property type="entry name" value="TRANS-ACONITATE 2-METHYLTRANSFERASE-RELATED"/>
    <property type="match status" value="1"/>
</dbReference>
<evidence type="ECO:0000259" key="3">
    <source>
        <dbReference type="Pfam" id="PF13649"/>
    </source>
</evidence>
<dbReference type="Proteomes" id="UP001201812">
    <property type="component" value="Unassembled WGS sequence"/>
</dbReference>
<evidence type="ECO:0000313" key="5">
    <source>
        <dbReference type="EMBL" id="KAI1698288.1"/>
    </source>
</evidence>
<keyword evidence="6" id="KW-1185">Reference proteome</keyword>
<dbReference type="EMBL" id="JAKKPZ010000225">
    <property type="protein sequence ID" value="KAI1698285.1"/>
    <property type="molecule type" value="Genomic_DNA"/>
</dbReference>
<dbReference type="PANTHER" id="PTHR43861:SF1">
    <property type="entry name" value="TRANS-ACONITATE 2-METHYLTRANSFERASE"/>
    <property type="match status" value="1"/>
</dbReference>
<evidence type="ECO:0000313" key="6">
    <source>
        <dbReference type="Proteomes" id="UP001201812"/>
    </source>
</evidence>
<keyword evidence="2" id="KW-0808">Transferase</keyword>
<dbReference type="Gene3D" id="3.40.50.150">
    <property type="entry name" value="Vaccinia Virus protein VP39"/>
    <property type="match status" value="1"/>
</dbReference>
<evidence type="ECO:0000256" key="1">
    <source>
        <dbReference type="ARBA" id="ARBA00022603"/>
    </source>
</evidence>
<feature type="domain" description="Methyltransferase" evidence="3">
    <location>
        <begin position="40"/>
        <end position="135"/>
    </location>
</feature>
<sequence>MEHLPEDEYLRIRKKKASRNFVVNPTLKANLAVEVKGKRVLDVGCGNGSLTLKLVEEWGASEAIGVDTSAEMIITAKSSNPDGKPVTFVRVSALDLQSKDEFDVAVAIFMLQLTSSVEELSKVLQKIAQSLKPGGTFFAYVPNGIPDLKTSEEDKVKFGVQLVMNPGPRHDGEQIKIAFYINGRPAVESTMTFFFRETYEKCLREAGFGQIQWINPIVSEDGITACGKEFFESYLNPPIDIMFRAVLEAN</sequence>
<evidence type="ECO:0000313" key="4">
    <source>
        <dbReference type="EMBL" id="KAI1698285.1"/>
    </source>
</evidence>
<dbReference type="GO" id="GO:0032259">
    <property type="term" value="P:methylation"/>
    <property type="evidence" value="ECO:0007669"/>
    <property type="project" value="UniProtKB-KW"/>
</dbReference>
<comment type="caution">
    <text evidence="4">The sequence shown here is derived from an EMBL/GenBank/DDBJ whole genome shotgun (WGS) entry which is preliminary data.</text>
</comment>
<dbReference type="GO" id="GO:0008168">
    <property type="term" value="F:methyltransferase activity"/>
    <property type="evidence" value="ECO:0007669"/>
    <property type="project" value="UniProtKB-KW"/>
</dbReference>
<keyword evidence="1 4" id="KW-0489">Methyltransferase</keyword>
<name>A0AAD4MLI3_9BILA</name>
<dbReference type="Pfam" id="PF13649">
    <property type="entry name" value="Methyltransf_25"/>
    <property type="match status" value="1"/>
</dbReference>
<dbReference type="AlphaFoldDB" id="A0AAD4MLI3"/>
<dbReference type="EMBL" id="JAKKPZ010000225">
    <property type="protein sequence ID" value="KAI1698288.1"/>
    <property type="molecule type" value="Genomic_DNA"/>
</dbReference>
<organism evidence="4 6">
    <name type="scientific">Ditylenchus destructor</name>
    <dbReference type="NCBI Taxonomy" id="166010"/>
    <lineage>
        <taxon>Eukaryota</taxon>
        <taxon>Metazoa</taxon>
        <taxon>Ecdysozoa</taxon>
        <taxon>Nematoda</taxon>
        <taxon>Chromadorea</taxon>
        <taxon>Rhabditida</taxon>
        <taxon>Tylenchina</taxon>
        <taxon>Tylenchomorpha</taxon>
        <taxon>Sphaerularioidea</taxon>
        <taxon>Anguinidae</taxon>
        <taxon>Anguininae</taxon>
        <taxon>Ditylenchus</taxon>
    </lineage>
</organism>
<dbReference type="InterPro" id="IPR041698">
    <property type="entry name" value="Methyltransf_25"/>
</dbReference>
<proteinExistence type="predicted"/>
<dbReference type="InterPro" id="IPR029063">
    <property type="entry name" value="SAM-dependent_MTases_sf"/>
</dbReference>
<gene>
    <name evidence="4" type="ORF">DdX_17993</name>
    <name evidence="5" type="ORF">DdX_17996</name>
</gene>
<protein>
    <submittedName>
        <fullName evidence="4">Methyltransferase domain-containing protein</fullName>
    </submittedName>
</protein>
<dbReference type="CDD" id="cd02440">
    <property type="entry name" value="AdoMet_MTases"/>
    <property type="match status" value="1"/>
</dbReference>
<reference evidence="4" key="1">
    <citation type="submission" date="2022-01" db="EMBL/GenBank/DDBJ databases">
        <title>Genome Sequence Resource for Two Populations of Ditylenchus destructor, the Migratory Endoparasitic Phytonematode.</title>
        <authorList>
            <person name="Zhang H."/>
            <person name="Lin R."/>
            <person name="Xie B."/>
        </authorList>
    </citation>
    <scope>NUCLEOTIDE SEQUENCE</scope>
    <source>
        <strain evidence="4">BazhouSP</strain>
    </source>
</reference>
<dbReference type="SUPFAM" id="SSF53335">
    <property type="entry name" value="S-adenosyl-L-methionine-dependent methyltransferases"/>
    <property type="match status" value="1"/>
</dbReference>